<protein>
    <submittedName>
        <fullName evidence="3">Alpha-rhamnosidase</fullName>
    </submittedName>
</protein>
<evidence type="ECO:0000259" key="1">
    <source>
        <dbReference type="Pfam" id="PF17389"/>
    </source>
</evidence>
<dbReference type="EMBL" id="CP048268">
    <property type="protein sequence ID" value="QYN52281.1"/>
    <property type="molecule type" value="Genomic_DNA"/>
</dbReference>
<dbReference type="InterPro" id="IPR035396">
    <property type="entry name" value="Bac_rhamnosid6H"/>
</dbReference>
<sequence length="526" mass="60981">MVFKFQINKDVEFNHDDDLLKKADQYRPKLLTNKISAKRLVELTDDPSKLENTGIKEVGDIEQLAQLKMTRNDHVIIDFGQHCVGKFAIHIEHVGSPMDAPVAFKVKFAEMPNEFRYDSQDYDGWLSKSWIQEEVIHLDRLPAELELPRRYSFRYVELSVIDTSPKWFAVFSKPTATIQSAVSSTNLRKPDFKDDKLNAIYQVGINTLQDCMQDVFEDGPKRDRRLWLGDLRLQALANYASFDNTALVKRCLYLFGAMTAKDGRISANVFTNQPYVPDDTFMYDYSLFFISTLADLEKHEKDEEVLTDLYPIAKKQWEYTRRFIGDNGEVVPDQQYVTFVDWSNDFDKTTAGQAITIYVLRQLIALAKMINDPELAKYEQELEKLKNFATDNQFDPQTGLFVSGKKREVNIASQVWMVLAHVMDDETNHQIMTKTVNKLFPVRGIATPYMYHHIDQALFEAEMKDEAIKLMKEYWGKMVDLGADTFWEAFEPENPAYSPYDSPIENSFCHAWSCTPIWLLSKYMSD</sequence>
<dbReference type="Pfam" id="PF21104">
    <property type="entry name" value="Glyco_hydro_78_N"/>
    <property type="match status" value="1"/>
</dbReference>
<keyword evidence="4" id="KW-1185">Reference proteome</keyword>
<dbReference type="RefSeq" id="WP_220220744.1">
    <property type="nucleotide sequence ID" value="NZ_CP048268.1"/>
</dbReference>
<dbReference type="Gene3D" id="1.50.10.10">
    <property type="match status" value="1"/>
</dbReference>
<dbReference type="InterPro" id="IPR008928">
    <property type="entry name" value="6-hairpin_glycosidase_sf"/>
</dbReference>
<evidence type="ECO:0000313" key="3">
    <source>
        <dbReference type="EMBL" id="QYN52281.1"/>
    </source>
</evidence>
<feature type="domain" description="Alpha-L-rhamnosidase six-hairpin glycosidase" evidence="1">
    <location>
        <begin position="194"/>
        <end position="520"/>
    </location>
</feature>
<reference evidence="3 4" key="1">
    <citation type="submission" date="2020-01" db="EMBL/GenBank/DDBJ databases">
        <title>Vast differences in strain-level diversity in the gut microbiota of two closely related honey bee species.</title>
        <authorList>
            <person name="Ellegaard K.M."/>
            <person name="Suenami S."/>
            <person name="Miyazaki R."/>
            <person name="Engel P."/>
        </authorList>
    </citation>
    <scope>NUCLEOTIDE SEQUENCE [LARGE SCALE GENOMIC DNA]</scope>
    <source>
        <strain evidence="3 4">ESL0416</strain>
    </source>
</reference>
<dbReference type="PANTHER" id="PTHR34987">
    <property type="entry name" value="C, PUTATIVE (AFU_ORTHOLOGUE AFUA_3G02880)-RELATED"/>
    <property type="match status" value="1"/>
</dbReference>
<dbReference type="Pfam" id="PF17389">
    <property type="entry name" value="Bac_rhamnosid6H"/>
    <property type="match status" value="1"/>
</dbReference>
<dbReference type="InterPro" id="IPR012341">
    <property type="entry name" value="6hp_glycosidase-like_sf"/>
</dbReference>
<dbReference type="SUPFAM" id="SSF48208">
    <property type="entry name" value="Six-hairpin glycosidases"/>
    <property type="match status" value="1"/>
</dbReference>
<proteinExistence type="predicted"/>
<organism evidence="3 4">
    <name type="scientific">Lactobacillus panisapium</name>
    <dbReference type="NCBI Taxonomy" id="2012495"/>
    <lineage>
        <taxon>Bacteria</taxon>
        <taxon>Bacillati</taxon>
        <taxon>Bacillota</taxon>
        <taxon>Bacilli</taxon>
        <taxon>Lactobacillales</taxon>
        <taxon>Lactobacillaceae</taxon>
        <taxon>Lactobacillus</taxon>
    </lineage>
</organism>
<dbReference type="PANTHER" id="PTHR34987:SF4">
    <property type="entry name" value="ALPHA-L-RHAMNOSIDASE C-TERMINAL DOMAIN-CONTAINING PROTEIN"/>
    <property type="match status" value="1"/>
</dbReference>
<name>A0ABX8W3K1_9LACO</name>
<accession>A0ABX8W3K1</accession>
<dbReference type="InterPro" id="IPR049164">
    <property type="entry name" value="Glyco_hydro_78_N"/>
</dbReference>
<evidence type="ECO:0000259" key="2">
    <source>
        <dbReference type="Pfam" id="PF21104"/>
    </source>
</evidence>
<gene>
    <name evidence="3" type="ORF">GYM71_02085</name>
</gene>
<feature type="domain" description="Glycosyl hydrolase family 78 alpha-rhamnosidase N-terminal" evidence="2">
    <location>
        <begin position="38"/>
        <end position="176"/>
    </location>
</feature>
<evidence type="ECO:0000313" key="4">
    <source>
        <dbReference type="Proteomes" id="UP000826550"/>
    </source>
</evidence>
<dbReference type="Proteomes" id="UP000826550">
    <property type="component" value="Chromosome"/>
</dbReference>